<sequence length="397" mass="42659">MTAPLDNANNADTPSSAIMASSSTTKLSPSSQQNSPKKPAVARVINQEGIALLKDIFHKQNIKSPKGEQLNDILKQVQAIPGCENYKRNNLHTWFYNERGERKRRAGSTKEKKGTEDSGSAAQDGHEVETLSTSSKKRKAPQEKANGDSASTATKRQRSSAKEVSEPPHSDLQSQQPRVVKKKLDSDQVSGPQELTTADASRLSKVFYESDRVPNQATILTWSNALNISFDLINRWVLAEQQKLGSLGSRDAPVQQPGTSSPLLLHPAAQTAPRAPVSRPKPKPTSASGSISTPLANVSSPTQQASVSTNSGSSNSTPSASSTPVPRVGDCSAFKTDINVVLAGLKKKLKIPEDEFEAMMSIYGRDLLQNTKVTSQPPIHLASMSDSGVGLEWISLT</sequence>
<feature type="compositionally biased region" description="Basic and acidic residues" evidence="1">
    <location>
        <begin position="160"/>
        <end position="169"/>
    </location>
</feature>
<organism evidence="2 3">
    <name type="scientific">Paramarasmius palmivorus</name>
    <dbReference type="NCBI Taxonomy" id="297713"/>
    <lineage>
        <taxon>Eukaryota</taxon>
        <taxon>Fungi</taxon>
        <taxon>Dikarya</taxon>
        <taxon>Basidiomycota</taxon>
        <taxon>Agaricomycotina</taxon>
        <taxon>Agaricomycetes</taxon>
        <taxon>Agaricomycetidae</taxon>
        <taxon>Agaricales</taxon>
        <taxon>Marasmiineae</taxon>
        <taxon>Marasmiaceae</taxon>
        <taxon>Paramarasmius</taxon>
    </lineage>
</organism>
<feature type="compositionally biased region" description="Polar residues" evidence="1">
    <location>
        <begin position="187"/>
        <end position="197"/>
    </location>
</feature>
<name>A0AAW0CE35_9AGAR</name>
<feature type="compositionally biased region" description="Low complexity" evidence="1">
    <location>
        <begin position="21"/>
        <end position="39"/>
    </location>
</feature>
<dbReference type="EMBL" id="JAYKXP010000051">
    <property type="protein sequence ID" value="KAK7036493.1"/>
    <property type="molecule type" value="Genomic_DNA"/>
</dbReference>
<feature type="compositionally biased region" description="Polar residues" evidence="1">
    <location>
        <begin position="7"/>
        <end position="20"/>
    </location>
</feature>
<dbReference type="Proteomes" id="UP001383192">
    <property type="component" value="Unassembled WGS sequence"/>
</dbReference>
<dbReference type="AlphaFoldDB" id="A0AAW0CE35"/>
<feature type="region of interest" description="Disordered" evidence="1">
    <location>
        <begin position="100"/>
        <end position="197"/>
    </location>
</feature>
<feature type="compositionally biased region" description="Polar residues" evidence="1">
    <location>
        <begin position="285"/>
        <end position="304"/>
    </location>
</feature>
<feature type="compositionally biased region" description="Low complexity" evidence="1">
    <location>
        <begin position="305"/>
        <end position="326"/>
    </location>
</feature>
<proteinExistence type="predicted"/>
<feature type="region of interest" description="Disordered" evidence="1">
    <location>
        <begin position="248"/>
        <end position="328"/>
    </location>
</feature>
<accession>A0AAW0CE35</accession>
<comment type="caution">
    <text evidence="2">The sequence shown here is derived from an EMBL/GenBank/DDBJ whole genome shotgun (WGS) entry which is preliminary data.</text>
</comment>
<gene>
    <name evidence="2" type="ORF">VNI00_011690</name>
</gene>
<protein>
    <recommendedName>
        <fullName evidence="4">Homeobox domain-containing protein</fullName>
    </recommendedName>
</protein>
<evidence type="ECO:0000256" key="1">
    <source>
        <dbReference type="SAM" id="MobiDB-lite"/>
    </source>
</evidence>
<evidence type="ECO:0000313" key="2">
    <source>
        <dbReference type="EMBL" id="KAK7036493.1"/>
    </source>
</evidence>
<evidence type="ECO:0008006" key="4">
    <source>
        <dbReference type="Google" id="ProtNLM"/>
    </source>
</evidence>
<reference evidence="2 3" key="1">
    <citation type="submission" date="2024-01" db="EMBL/GenBank/DDBJ databases">
        <title>A draft genome for a cacao thread blight-causing isolate of Paramarasmius palmivorus.</title>
        <authorList>
            <person name="Baruah I.K."/>
            <person name="Bukari Y."/>
            <person name="Amoako-Attah I."/>
            <person name="Meinhardt L.W."/>
            <person name="Bailey B.A."/>
            <person name="Cohen S.P."/>
        </authorList>
    </citation>
    <scope>NUCLEOTIDE SEQUENCE [LARGE SCALE GENOMIC DNA]</scope>
    <source>
        <strain evidence="2 3">GH-12</strain>
    </source>
</reference>
<evidence type="ECO:0000313" key="3">
    <source>
        <dbReference type="Proteomes" id="UP001383192"/>
    </source>
</evidence>
<feature type="region of interest" description="Disordered" evidence="1">
    <location>
        <begin position="1"/>
        <end position="40"/>
    </location>
</feature>
<keyword evidence="3" id="KW-1185">Reference proteome</keyword>